<evidence type="ECO:0000259" key="9">
    <source>
        <dbReference type="PROSITE" id="PS50893"/>
    </source>
</evidence>
<feature type="transmembrane region" description="Helical" evidence="8">
    <location>
        <begin position="134"/>
        <end position="161"/>
    </location>
</feature>
<feature type="transmembrane region" description="Helical" evidence="8">
    <location>
        <begin position="167"/>
        <end position="186"/>
    </location>
</feature>
<dbReference type="Gene3D" id="1.20.1560.10">
    <property type="entry name" value="ABC transporter type 1, transmembrane domain"/>
    <property type="match status" value="1"/>
</dbReference>
<evidence type="ECO:0000256" key="1">
    <source>
        <dbReference type="ARBA" id="ARBA00004651"/>
    </source>
</evidence>
<feature type="transmembrane region" description="Helical" evidence="8">
    <location>
        <begin position="257"/>
        <end position="275"/>
    </location>
</feature>
<dbReference type="Proteomes" id="UP001179647">
    <property type="component" value="Chromosome"/>
</dbReference>
<dbReference type="PROSITE" id="PS50893">
    <property type="entry name" value="ABC_TRANSPORTER_2"/>
    <property type="match status" value="1"/>
</dbReference>
<organism evidence="11 12">
    <name type="scientific">Vagococcus intermedius</name>
    <dbReference type="NCBI Taxonomy" id="2991418"/>
    <lineage>
        <taxon>Bacteria</taxon>
        <taxon>Bacillati</taxon>
        <taxon>Bacillota</taxon>
        <taxon>Bacilli</taxon>
        <taxon>Lactobacillales</taxon>
        <taxon>Enterococcaceae</taxon>
        <taxon>Vagococcus</taxon>
    </lineage>
</organism>
<dbReference type="CDD" id="cd18547">
    <property type="entry name" value="ABC_6TM_Tm288_like"/>
    <property type="match status" value="1"/>
</dbReference>
<accession>A0AAF0CUK9</accession>
<evidence type="ECO:0000256" key="6">
    <source>
        <dbReference type="ARBA" id="ARBA00022989"/>
    </source>
</evidence>
<name>A0AAF0CUK9_9ENTE</name>
<dbReference type="GO" id="GO:0016887">
    <property type="term" value="F:ATP hydrolysis activity"/>
    <property type="evidence" value="ECO:0007669"/>
    <property type="project" value="InterPro"/>
</dbReference>
<feature type="transmembrane region" description="Helical" evidence="8">
    <location>
        <begin position="66"/>
        <end position="85"/>
    </location>
</feature>
<evidence type="ECO:0000313" key="11">
    <source>
        <dbReference type="EMBL" id="WEG73278.1"/>
    </source>
</evidence>
<evidence type="ECO:0000313" key="12">
    <source>
        <dbReference type="Proteomes" id="UP001179647"/>
    </source>
</evidence>
<protein>
    <submittedName>
        <fullName evidence="11">ABC transporter ATP-binding protein/permease</fullName>
    </submittedName>
</protein>
<keyword evidence="6 8" id="KW-1133">Transmembrane helix</keyword>
<dbReference type="RefSeq" id="WP_275469081.1">
    <property type="nucleotide sequence ID" value="NZ_CP110232.1"/>
</dbReference>
<dbReference type="InterPro" id="IPR011527">
    <property type="entry name" value="ABC1_TM_dom"/>
</dbReference>
<sequence>MTQSTHNKSAFKRFIPYLKTYKKEITLALALGLSGGTATVMMTLYIGKAIDTMVGLGQVDLNSLLTILALLSGILIVATFSQWLVQLLGNRMAYLSIAELRKDTFAHLNQLPINYYDQHPHGTIISRFTNDLDVVSEACVAIFNNLFSGMTIVVISLISMLRLSLPLTFVVLIATPLIFFISWLVAHTSQKRFQAQQEIVGDISGFINEIVGNQKIVKAFQYEEHSEKRFEALNHSLQNEGQKAQFASSLTNPLSRFIDHLTYIFIGLVGGLLILNHQTSLSVGMISSFTIYASQFSKPFIELSGITTQIQTALAGLERTFAILDEPLEQAEEKEIYQLDKVIGKIEFKHVSFSYLPDKPLITDFNLTIIPGETIAIVGKTGAGKSTLVNLLMRFYDVTDGVILIDSRPLASYTRESLRKSFGMVLQDTWLFDGSIRDNLTFGNPKASDEEIRQATKAANIHNFIQKLPDGYDTIIGASGVKISEGQRQLLTIARTMISDPKMLILDEATSSVDTLTEQTIQSAFLTMMEGKTSFVIAHRLSTIRNADKILVMDSGAVVEIGSHDELLKLQNGAYHQLYHSQFHH</sequence>
<evidence type="ECO:0000259" key="10">
    <source>
        <dbReference type="PROSITE" id="PS50929"/>
    </source>
</evidence>
<evidence type="ECO:0000256" key="2">
    <source>
        <dbReference type="ARBA" id="ARBA00022448"/>
    </source>
</evidence>
<feature type="domain" description="ABC transmembrane type-1" evidence="10">
    <location>
        <begin position="27"/>
        <end position="312"/>
    </location>
</feature>
<dbReference type="InterPro" id="IPR039421">
    <property type="entry name" value="Type_1_exporter"/>
</dbReference>
<dbReference type="GO" id="GO:0015421">
    <property type="term" value="F:ABC-type oligopeptide transporter activity"/>
    <property type="evidence" value="ECO:0007669"/>
    <property type="project" value="TreeGrafter"/>
</dbReference>
<keyword evidence="3 8" id="KW-0812">Transmembrane</keyword>
<evidence type="ECO:0000256" key="7">
    <source>
        <dbReference type="ARBA" id="ARBA00023136"/>
    </source>
</evidence>
<comment type="subcellular location">
    <subcellularLocation>
        <location evidence="1">Cell membrane</location>
        <topology evidence="1">Multi-pass membrane protein</topology>
    </subcellularLocation>
</comment>
<gene>
    <name evidence="11" type="ORF">OL234_10140</name>
</gene>
<dbReference type="InterPro" id="IPR027417">
    <property type="entry name" value="P-loop_NTPase"/>
</dbReference>
<keyword evidence="2" id="KW-0813">Transport</keyword>
<evidence type="ECO:0000256" key="3">
    <source>
        <dbReference type="ARBA" id="ARBA00022692"/>
    </source>
</evidence>
<dbReference type="GO" id="GO:0005886">
    <property type="term" value="C:plasma membrane"/>
    <property type="evidence" value="ECO:0007669"/>
    <property type="project" value="UniProtKB-SubCell"/>
</dbReference>
<dbReference type="EMBL" id="CP110232">
    <property type="protein sequence ID" value="WEG73278.1"/>
    <property type="molecule type" value="Genomic_DNA"/>
</dbReference>
<feature type="transmembrane region" description="Helical" evidence="8">
    <location>
        <begin position="25"/>
        <end position="46"/>
    </location>
</feature>
<dbReference type="PANTHER" id="PTHR43394:SF1">
    <property type="entry name" value="ATP-BINDING CASSETTE SUB-FAMILY B MEMBER 10, MITOCHONDRIAL"/>
    <property type="match status" value="1"/>
</dbReference>
<keyword evidence="7 8" id="KW-0472">Membrane</keyword>
<dbReference type="PANTHER" id="PTHR43394">
    <property type="entry name" value="ATP-DEPENDENT PERMEASE MDL1, MITOCHONDRIAL"/>
    <property type="match status" value="1"/>
</dbReference>
<keyword evidence="12" id="KW-1185">Reference proteome</keyword>
<dbReference type="KEGG" id="vie:OL234_10140"/>
<dbReference type="SUPFAM" id="SSF90123">
    <property type="entry name" value="ABC transporter transmembrane region"/>
    <property type="match status" value="1"/>
</dbReference>
<evidence type="ECO:0000256" key="4">
    <source>
        <dbReference type="ARBA" id="ARBA00022741"/>
    </source>
</evidence>
<dbReference type="Pfam" id="PF00664">
    <property type="entry name" value="ABC_membrane"/>
    <property type="match status" value="1"/>
</dbReference>
<dbReference type="InterPro" id="IPR003439">
    <property type="entry name" value="ABC_transporter-like_ATP-bd"/>
</dbReference>
<keyword evidence="4" id="KW-0547">Nucleotide-binding</keyword>
<dbReference type="AlphaFoldDB" id="A0AAF0CUK9"/>
<dbReference type="Gene3D" id="3.40.50.300">
    <property type="entry name" value="P-loop containing nucleotide triphosphate hydrolases"/>
    <property type="match status" value="1"/>
</dbReference>
<dbReference type="InterPro" id="IPR003593">
    <property type="entry name" value="AAA+_ATPase"/>
</dbReference>
<reference evidence="11" key="1">
    <citation type="submission" date="2022-10" db="EMBL/GenBank/DDBJ databases">
        <title>Vagococcus sp. isolated from poultry meat.</title>
        <authorList>
            <person name="Johansson P."/>
            <person name="Bjorkroth J."/>
        </authorList>
    </citation>
    <scope>NUCLEOTIDE SEQUENCE</scope>
    <source>
        <strain evidence="11">STAA11</strain>
    </source>
</reference>
<dbReference type="CDD" id="cd03254">
    <property type="entry name" value="ABCC_Glucan_exporter_like"/>
    <property type="match status" value="1"/>
</dbReference>
<dbReference type="SMART" id="SM00382">
    <property type="entry name" value="AAA"/>
    <property type="match status" value="1"/>
</dbReference>
<dbReference type="GO" id="GO:0005524">
    <property type="term" value="F:ATP binding"/>
    <property type="evidence" value="ECO:0007669"/>
    <property type="project" value="UniProtKB-KW"/>
</dbReference>
<evidence type="ECO:0000256" key="8">
    <source>
        <dbReference type="SAM" id="Phobius"/>
    </source>
</evidence>
<proteinExistence type="predicted"/>
<keyword evidence="5 11" id="KW-0067">ATP-binding</keyword>
<evidence type="ECO:0000256" key="5">
    <source>
        <dbReference type="ARBA" id="ARBA00022840"/>
    </source>
</evidence>
<dbReference type="PROSITE" id="PS50929">
    <property type="entry name" value="ABC_TM1F"/>
    <property type="match status" value="1"/>
</dbReference>
<feature type="domain" description="ABC transporter" evidence="9">
    <location>
        <begin position="346"/>
        <end position="580"/>
    </location>
</feature>
<dbReference type="FunFam" id="3.40.50.300:FF:000287">
    <property type="entry name" value="Multidrug ABC transporter ATP-binding protein"/>
    <property type="match status" value="1"/>
</dbReference>
<dbReference type="Pfam" id="PF00005">
    <property type="entry name" value="ABC_tran"/>
    <property type="match status" value="1"/>
</dbReference>
<dbReference type="InterPro" id="IPR036640">
    <property type="entry name" value="ABC1_TM_sf"/>
</dbReference>
<dbReference type="SUPFAM" id="SSF52540">
    <property type="entry name" value="P-loop containing nucleoside triphosphate hydrolases"/>
    <property type="match status" value="1"/>
</dbReference>